<sequence>MSFSPCPDPVPGNAESVDAIETLIVPRAVDLGGMEVRRALPSTKRQMVGPFIFFDQMGPAEFLTDQGIDVRPHPHINLATVTYLFDGEIRHRDSLGTDIAIQPGAVNWMMAGRGIVHSERTSEDRRQNGQKLFGIQTWVALPEDAEERDPAFKHHGVSDLPIISDHGVEARLIAGEWMGASSPLQTASETLYADVQLQSGRSAPIDANFEERALYTIGGNIEIAGQSFGPNQLLVLRPGDPITVKATEDARFMLFGGSPMGGPRYIWWNFVSSRAERIAQAKEEWRQGRFTTVPGDEDDFIPLPENSGKPRRATGGVVYP</sequence>
<dbReference type="Pfam" id="PF05726">
    <property type="entry name" value="Pirin_C"/>
    <property type="match status" value="1"/>
</dbReference>
<evidence type="ECO:0000259" key="6">
    <source>
        <dbReference type="Pfam" id="PF05726"/>
    </source>
</evidence>
<dbReference type="GO" id="GO:0046872">
    <property type="term" value="F:metal ion binding"/>
    <property type="evidence" value="ECO:0007669"/>
    <property type="project" value="UniProtKB-KW"/>
</dbReference>
<dbReference type="CDD" id="cd02909">
    <property type="entry name" value="cupin_pirin_N"/>
    <property type="match status" value="1"/>
</dbReference>
<dbReference type="AlphaFoldDB" id="A0A3L7JEQ5"/>
<dbReference type="PANTHER" id="PTHR13903:SF8">
    <property type="entry name" value="PIRIN"/>
    <property type="match status" value="1"/>
</dbReference>
<gene>
    <name evidence="7" type="ORF">D8780_07365</name>
</gene>
<dbReference type="CDD" id="cd02247">
    <property type="entry name" value="cupin_pirin_C"/>
    <property type="match status" value="1"/>
</dbReference>
<feature type="binding site" evidence="2">
    <location>
        <position position="73"/>
    </location>
    <ligand>
        <name>Fe cation</name>
        <dbReference type="ChEBI" id="CHEBI:24875"/>
    </ligand>
</feature>
<feature type="domain" description="Pirin C-terminal" evidence="6">
    <location>
        <begin position="192"/>
        <end position="290"/>
    </location>
</feature>
<dbReference type="EMBL" id="RCWN01000001">
    <property type="protein sequence ID" value="RLQ88051.1"/>
    <property type="molecule type" value="Genomic_DNA"/>
</dbReference>
<dbReference type="Gene3D" id="2.60.120.10">
    <property type="entry name" value="Jelly Rolls"/>
    <property type="match status" value="2"/>
</dbReference>
<dbReference type="InterPro" id="IPR011051">
    <property type="entry name" value="RmlC_Cupin_sf"/>
</dbReference>
<dbReference type="InterPro" id="IPR014710">
    <property type="entry name" value="RmlC-like_jellyroll"/>
</dbReference>
<name>A0A3L7JEQ5_9HYPH</name>
<dbReference type="PANTHER" id="PTHR13903">
    <property type="entry name" value="PIRIN-RELATED"/>
    <property type="match status" value="1"/>
</dbReference>
<protein>
    <submittedName>
        <fullName evidence="7">Pirin family protein</fullName>
    </submittedName>
</protein>
<dbReference type="RefSeq" id="WP_121645016.1">
    <property type="nucleotide sequence ID" value="NZ_RCWN01000001.1"/>
</dbReference>
<reference evidence="7 8" key="1">
    <citation type="submission" date="2018-10" db="EMBL/GenBank/DDBJ databases">
        <title>Notoacmeibacter sp. M2BS9Y-3-1, whole genome shotgun sequence.</title>
        <authorList>
            <person name="Tuo L."/>
        </authorList>
    </citation>
    <scope>NUCLEOTIDE SEQUENCE [LARGE SCALE GENOMIC DNA]</scope>
    <source>
        <strain evidence="7 8">M2BS9Y-3-1</strain>
    </source>
</reference>
<evidence type="ECO:0000313" key="8">
    <source>
        <dbReference type="Proteomes" id="UP000281094"/>
    </source>
</evidence>
<dbReference type="InterPro" id="IPR012093">
    <property type="entry name" value="Pirin"/>
</dbReference>
<evidence type="ECO:0000256" key="2">
    <source>
        <dbReference type="PIRSR" id="PIRSR006232-1"/>
    </source>
</evidence>
<comment type="similarity">
    <text evidence="1 3">Belongs to the pirin family.</text>
</comment>
<proteinExistence type="inferred from homology"/>
<evidence type="ECO:0000313" key="7">
    <source>
        <dbReference type="EMBL" id="RLQ88051.1"/>
    </source>
</evidence>
<feature type="binding site" evidence="2">
    <location>
        <position position="117"/>
    </location>
    <ligand>
        <name>Fe cation</name>
        <dbReference type="ChEBI" id="CHEBI:24875"/>
    </ligand>
</feature>
<feature type="binding site" evidence="2">
    <location>
        <position position="119"/>
    </location>
    <ligand>
        <name>Fe cation</name>
        <dbReference type="ChEBI" id="CHEBI:24875"/>
    </ligand>
</feature>
<dbReference type="Pfam" id="PF02678">
    <property type="entry name" value="Pirin"/>
    <property type="match status" value="1"/>
</dbReference>
<dbReference type="SUPFAM" id="SSF51182">
    <property type="entry name" value="RmlC-like cupins"/>
    <property type="match status" value="1"/>
</dbReference>
<evidence type="ECO:0000256" key="4">
    <source>
        <dbReference type="SAM" id="MobiDB-lite"/>
    </source>
</evidence>
<dbReference type="InterPro" id="IPR008778">
    <property type="entry name" value="Pirin_C_dom"/>
</dbReference>
<accession>A0A3L7JEQ5</accession>
<dbReference type="PIRSF" id="PIRSF006232">
    <property type="entry name" value="Pirin"/>
    <property type="match status" value="1"/>
</dbReference>
<comment type="caution">
    <text evidence="7">The sequence shown here is derived from an EMBL/GenBank/DDBJ whole genome shotgun (WGS) entry which is preliminary data.</text>
</comment>
<evidence type="ECO:0000259" key="5">
    <source>
        <dbReference type="Pfam" id="PF02678"/>
    </source>
</evidence>
<comment type="cofactor">
    <cofactor evidence="2">
        <name>Fe cation</name>
        <dbReference type="ChEBI" id="CHEBI:24875"/>
    </cofactor>
    <text evidence="2">Binds 1 Fe cation per subunit.</text>
</comment>
<dbReference type="InterPro" id="IPR003829">
    <property type="entry name" value="Pirin_N_dom"/>
</dbReference>
<keyword evidence="8" id="KW-1185">Reference proteome</keyword>
<organism evidence="7 8">
    <name type="scientific">Notoacmeibacter ruber</name>
    <dbReference type="NCBI Taxonomy" id="2670375"/>
    <lineage>
        <taxon>Bacteria</taxon>
        <taxon>Pseudomonadati</taxon>
        <taxon>Pseudomonadota</taxon>
        <taxon>Alphaproteobacteria</taxon>
        <taxon>Hyphomicrobiales</taxon>
        <taxon>Notoacmeibacteraceae</taxon>
        <taxon>Notoacmeibacter</taxon>
    </lineage>
</organism>
<evidence type="ECO:0000256" key="3">
    <source>
        <dbReference type="RuleBase" id="RU003457"/>
    </source>
</evidence>
<keyword evidence="2" id="KW-0479">Metal-binding</keyword>
<dbReference type="Proteomes" id="UP000281094">
    <property type="component" value="Unassembled WGS sequence"/>
</dbReference>
<feature type="binding site" evidence="2">
    <location>
        <position position="75"/>
    </location>
    <ligand>
        <name>Fe cation</name>
        <dbReference type="ChEBI" id="CHEBI:24875"/>
    </ligand>
</feature>
<keyword evidence="2" id="KW-0408">Iron</keyword>
<evidence type="ECO:0000256" key="1">
    <source>
        <dbReference type="ARBA" id="ARBA00008416"/>
    </source>
</evidence>
<feature type="domain" description="Pirin N-terminal" evidence="5">
    <location>
        <begin position="34"/>
        <end position="139"/>
    </location>
</feature>
<feature type="region of interest" description="Disordered" evidence="4">
    <location>
        <begin position="291"/>
        <end position="320"/>
    </location>
</feature>